<reference evidence="1 2" key="1">
    <citation type="submission" date="2015-09" db="EMBL/GenBank/DDBJ databases">
        <title>Bacillus cereus food isolates.</title>
        <authorList>
            <person name="Boekhorst J."/>
        </authorList>
    </citation>
    <scope>NUCLEOTIDE SEQUENCE [LARGE SCALE GENOMIC DNA]</scope>
    <source>
        <strain evidence="1 2">B4088</strain>
    </source>
</reference>
<proteinExistence type="predicted"/>
<dbReference type="RefSeq" id="WP_063261169.1">
    <property type="nucleotide sequence ID" value="NZ_LJKE01000045.1"/>
</dbReference>
<gene>
    <name evidence="1" type="ORF">B4088_2706</name>
</gene>
<sequence>MSKPKPKKLHAYSVGKLHWLFQRSLHHNEEYLYLPLTGKKKTDVYNKGFLDGRRIPVSLYTDIEAAASVNEVKELLVIDKEMLVEKLNKDDQLISTLSLSETYEVKATVVISFLENYCYHCDLFGEKECFTKLSYDCAVEERERFTESHWHQVRIENRKERKQRKKTCPA</sequence>
<organism evidence="1 2">
    <name type="scientific">Bacillus cereus</name>
    <dbReference type="NCBI Taxonomy" id="1396"/>
    <lineage>
        <taxon>Bacteria</taxon>
        <taxon>Bacillati</taxon>
        <taxon>Bacillota</taxon>
        <taxon>Bacilli</taxon>
        <taxon>Bacillales</taxon>
        <taxon>Bacillaceae</taxon>
        <taxon>Bacillus</taxon>
        <taxon>Bacillus cereus group</taxon>
    </lineage>
</organism>
<dbReference type="Proteomes" id="UP000076482">
    <property type="component" value="Unassembled WGS sequence"/>
</dbReference>
<dbReference type="EMBL" id="LJKE01000045">
    <property type="protein sequence ID" value="KZD65949.1"/>
    <property type="molecule type" value="Genomic_DNA"/>
</dbReference>
<dbReference type="AlphaFoldDB" id="A0A164NWY8"/>
<evidence type="ECO:0000313" key="2">
    <source>
        <dbReference type="Proteomes" id="UP000076482"/>
    </source>
</evidence>
<comment type="caution">
    <text evidence="1">The sequence shown here is derived from an EMBL/GenBank/DDBJ whole genome shotgun (WGS) entry which is preliminary data.</text>
</comment>
<protein>
    <submittedName>
        <fullName evidence="1">Uncharacterized protein</fullName>
    </submittedName>
</protein>
<name>A0A164NWY8_BACCE</name>
<accession>A0A164NWY8</accession>
<dbReference type="PATRIC" id="fig|1396.535.peg.1739"/>
<evidence type="ECO:0000313" key="1">
    <source>
        <dbReference type="EMBL" id="KZD65949.1"/>
    </source>
</evidence>